<dbReference type="FunFam" id="2.40.240.10:FF:000004">
    <property type="entry name" value="Glutamyl-tRNA synthetase, cytoplasmic"/>
    <property type="match status" value="1"/>
</dbReference>
<dbReference type="FunFam" id="2.40.50.140:FF:000047">
    <property type="entry name" value="tyrosine--tRNA ligase, cytoplasmic isoform X2"/>
    <property type="match status" value="1"/>
</dbReference>
<reference evidence="19 20" key="1">
    <citation type="submission" date="2016-08" db="EMBL/GenBank/DDBJ databases">
        <title>A Parts List for Fungal Cellulosomes Revealed by Comparative Genomics.</title>
        <authorList>
            <consortium name="DOE Joint Genome Institute"/>
            <person name="Haitjema C.H."/>
            <person name="Gilmore S.P."/>
            <person name="Henske J.K."/>
            <person name="Solomon K.V."/>
            <person name="De Groot R."/>
            <person name="Kuo A."/>
            <person name="Mondo S.J."/>
            <person name="Salamov A.A."/>
            <person name="Labutti K."/>
            <person name="Zhao Z."/>
            <person name="Chiniquy J."/>
            <person name="Barry K."/>
            <person name="Brewer H.M."/>
            <person name="Purvine S.O."/>
            <person name="Wright A.T."/>
            <person name="Boxma B."/>
            <person name="Van Alen T."/>
            <person name="Hackstein J.H."/>
            <person name="Baker S.E."/>
            <person name="Grigoriev I.V."/>
            <person name="O'Malley M.A."/>
        </authorList>
    </citation>
    <scope>NUCLEOTIDE SEQUENCE [LARGE SCALE GENOMIC DNA]</scope>
    <source>
        <strain evidence="19 20">S4</strain>
    </source>
</reference>
<comment type="similarity">
    <text evidence="2">Belongs to the class-I aminoacyl-tRNA synthetase family. Glutamate--tRNA ligase type 2 subfamily.</text>
</comment>
<keyword evidence="9" id="KW-0067">ATP-binding</keyword>
<dbReference type="Gene3D" id="2.40.50.140">
    <property type="entry name" value="Nucleic acid-binding proteins"/>
    <property type="match status" value="1"/>
</dbReference>
<dbReference type="InterPro" id="IPR020056">
    <property type="entry name" value="Rbsml_bL25/Gln-tRNA_synth_N"/>
</dbReference>
<evidence type="ECO:0000256" key="12">
    <source>
        <dbReference type="ARBA" id="ARBA00023146"/>
    </source>
</evidence>
<keyword evidence="4" id="KW-0963">Cytoplasm</keyword>
<name>A0A1Y1WQU9_9FUNG</name>
<evidence type="ECO:0000256" key="7">
    <source>
        <dbReference type="ARBA" id="ARBA00022598"/>
    </source>
</evidence>
<dbReference type="SUPFAM" id="SSF50249">
    <property type="entry name" value="Nucleic acid-binding proteins"/>
    <property type="match status" value="1"/>
</dbReference>
<dbReference type="SUPFAM" id="SSF52374">
    <property type="entry name" value="Nucleotidylyl transferase"/>
    <property type="match status" value="1"/>
</dbReference>
<organism evidence="19 20">
    <name type="scientific">Anaeromyces robustus</name>
    <dbReference type="NCBI Taxonomy" id="1754192"/>
    <lineage>
        <taxon>Eukaryota</taxon>
        <taxon>Fungi</taxon>
        <taxon>Fungi incertae sedis</taxon>
        <taxon>Chytridiomycota</taxon>
        <taxon>Chytridiomycota incertae sedis</taxon>
        <taxon>Neocallimastigomycetes</taxon>
        <taxon>Neocallimastigales</taxon>
        <taxon>Neocallimastigaceae</taxon>
        <taxon>Anaeromyces</taxon>
    </lineage>
</organism>
<evidence type="ECO:0000256" key="16">
    <source>
        <dbReference type="PROSITE-ProRule" id="PRU00209"/>
    </source>
</evidence>
<evidence type="ECO:0000256" key="11">
    <source>
        <dbReference type="ARBA" id="ARBA00022917"/>
    </source>
</evidence>
<gene>
    <name evidence="19" type="ORF">BCR32DRAFT_224922</name>
</gene>
<evidence type="ECO:0000256" key="14">
    <source>
        <dbReference type="ARBA" id="ARBA00048351"/>
    </source>
</evidence>
<comment type="subcellular location">
    <subcellularLocation>
        <location evidence="1">Cytoplasm</location>
    </subcellularLocation>
</comment>
<dbReference type="InterPro" id="IPR012340">
    <property type="entry name" value="NA-bd_OB-fold"/>
</dbReference>
<feature type="region of interest" description="Disordered" evidence="17">
    <location>
        <begin position="701"/>
        <end position="742"/>
    </location>
</feature>
<keyword evidence="8" id="KW-0547">Nucleotide-binding</keyword>
<dbReference type="InterPro" id="IPR036282">
    <property type="entry name" value="Glutathione-S-Trfase_C_sf"/>
</dbReference>
<evidence type="ECO:0000256" key="9">
    <source>
        <dbReference type="ARBA" id="ARBA00022840"/>
    </source>
</evidence>
<dbReference type="Gene3D" id="1.20.1050.130">
    <property type="match status" value="1"/>
</dbReference>
<dbReference type="Gene3D" id="3.90.800.10">
    <property type="entry name" value="Glutamyl-tRNA Synthetase, Domain 3"/>
    <property type="match status" value="1"/>
</dbReference>
<dbReference type="Proteomes" id="UP000193944">
    <property type="component" value="Unassembled WGS sequence"/>
</dbReference>
<evidence type="ECO:0000256" key="8">
    <source>
        <dbReference type="ARBA" id="ARBA00022741"/>
    </source>
</evidence>
<evidence type="ECO:0000256" key="5">
    <source>
        <dbReference type="ARBA" id="ARBA00022553"/>
    </source>
</evidence>
<evidence type="ECO:0000256" key="17">
    <source>
        <dbReference type="SAM" id="MobiDB-lite"/>
    </source>
</evidence>
<keyword evidence="20" id="KW-1185">Reference proteome</keyword>
<feature type="region of interest" description="Disordered" evidence="17">
    <location>
        <begin position="792"/>
        <end position="834"/>
    </location>
</feature>
<sequence length="1002" mass="113608">MASASFLVKNPAYGPLVVCYANKINTTFSKDQKDLVTLNAEGSEFKGINHVTRALCRISNIDSYNTDPAKASEIDYWLDIVQDCLLGKDFKVLMSTFDKLENHLALRSFISGYHITLADLFIWGALKSNAIFNKNLKNGEIGDNLTRWFNFVNSLSYVQEAINALTTYVESTKVKKDQGSFDIGLKDAEMGKVCTRFPPEPSGYLHIGHAKAALLNQYFAKTYNGKLIVRFDDTNPSKEKEEFEESIKEDLKLIGIEGDVCTHTSDHFDTIYKYALQIIKDGKAYVDDTDRDTMRQQRGEGIPSKCRDLSVEENLRRFEEMKNGTEFGLKCCLRAKISVDDKNKALRDPVIYRCNLLPHHQTGDKWKMYPTYDFACPIVDSVEGVTHALRTIEYRDRNPQYEWFLKNLNLRWVHIWDYSRMNFVYTLLSKRKLQWFVDQKLVTGWDDPRFPTIRGIRRRGMTIEALRNYILMQGASQKDLMLEWDKLWAINKKVIDPVAPRYAALEKEKLVEVNILDDIAPSTKEILRHKKNPDVGTKMVNYSNKIYMEFADVSELSDNEEFTLMDWGNAIVKKINWSADHSSVESMDIVLHLEGDFKKTKKKVTWLSRIAANGDKSVVDVNLLDYDYLITKRKLEEDDEVKDFITPVTEFKKLAVGDINMASLKKGDIIQIERKGYYIVDKSYDGTSMDVIIIPDGKVGKMASKADTSSGKNEKKEKKDKKEKSSKKEKKEKGTTKAAPAAANANGVKGMYEVKPIYGEVPPIDTKTKMYEVKSIYGDNVKVDLPLTAGQRKNAPVQQAPAPAQAKDAASADDKKKARKEKKEKKAKKEPPKAKVEEITISRLDIGIGKVLEIKRHPNADSLYVEKIDLGNGDVREVVSGLVNFLKEEDINQKNVVVLKNLKPVAMRGIKSFAMVLCASNAEHDKVELLVPPEGSQPGDKVYFEGYEGEPDAQLNPKKKVFEALQVDFTTNDDLVATWKGIPFRTDKGVIKSSTMVKATIK</sequence>
<dbReference type="FunFam" id="3.40.50.620:FF:000070">
    <property type="entry name" value="Bifunctional glutamate/proline--tRNA ligase"/>
    <property type="match status" value="1"/>
</dbReference>
<dbReference type="FunFam" id="3.90.800.10:FF:000001">
    <property type="entry name" value="Glutamine--tRNA ligase"/>
    <property type="match status" value="1"/>
</dbReference>
<evidence type="ECO:0000313" key="20">
    <source>
        <dbReference type="Proteomes" id="UP000193944"/>
    </source>
</evidence>
<evidence type="ECO:0000256" key="15">
    <source>
        <dbReference type="ARBA" id="ARBA00070830"/>
    </source>
</evidence>
<dbReference type="Gene3D" id="3.40.50.620">
    <property type="entry name" value="HUPs"/>
    <property type="match status" value="1"/>
</dbReference>
<dbReference type="HAMAP" id="MF_02076">
    <property type="entry name" value="Glu_tRNA_synth_type2"/>
    <property type="match status" value="1"/>
</dbReference>
<evidence type="ECO:0000256" key="3">
    <source>
        <dbReference type="ARBA" id="ARBA00012835"/>
    </source>
</evidence>
<feature type="compositionally biased region" description="Low complexity" evidence="17">
    <location>
        <begin position="793"/>
        <end position="809"/>
    </location>
</feature>
<evidence type="ECO:0000259" key="18">
    <source>
        <dbReference type="PROSITE" id="PS50886"/>
    </source>
</evidence>
<keyword evidence="11" id="KW-0648">Protein biosynthesis</keyword>
<evidence type="ECO:0000256" key="4">
    <source>
        <dbReference type="ARBA" id="ARBA00022490"/>
    </source>
</evidence>
<dbReference type="PROSITE" id="PS00178">
    <property type="entry name" value="AA_TRNA_LIGASE_I"/>
    <property type="match status" value="1"/>
</dbReference>
<keyword evidence="6 16" id="KW-0820">tRNA-binding</keyword>
<dbReference type="SUPFAM" id="SSF47616">
    <property type="entry name" value="GST C-terminal domain-like"/>
    <property type="match status" value="1"/>
</dbReference>
<dbReference type="InterPro" id="IPR001412">
    <property type="entry name" value="aa-tRNA-synth_I_CS"/>
</dbReference>
<feature type="compositionally biased region" description="Basic residues" evidence="17">
    <location>
        <begin position="817"/>
        <end position="826"/>
    </location>
</feature>
<dbReference type="SUPFAM" id="SSF50715">
    <property type="entry name" value="Ribosomal protein L25-like"/>
    <property type="match status" value="1"/>
</dbReference>
<dbReference type="InterPro" id="IPR014729">
    <property type="entry name" value="Rossmann-like_a/b/a_fold"/>
</dbReference>
<dbReference type="GO" id="GO:0006424">
    <property type="term" value="P:glutamyl-tRNA aminoacylation"/>
    <property type="evidence" value="ECO:0007669"/>
    <property type="project" value="InterPro"/>
</dbReference>
<dbReference type="Pfam" id="PF00749">
    <property type="entry name" value="tRNA-synt_1c"/>
    <property type="match status" value="1"/>
</dbReference>
<dbReference type="FunFam" id="1.10.1160.10:FF:000001">
    <property type="entry name" value="Glutamine--tRNA ligase"/>
    <property type="match status" value="1"/>
</dbReference>
<dbReference type="Pfam" id="PF20974">
    <property type="entry name" value="tRNA-synt_1c_C2"/>
    <property type="match status" value="1"/>
</dbReference>
<comment type="caution">
    <text evidence="19">The sequence shown here is derived from an EMBL/GenBank/DDBJ whole genome shotgun (WGS) entry which is preliminary data.</text>
</comment>
<dbReference type="PRINTS" id="PR00987">
    <property type="entry name" value="TRNASYNTHGLU"/>
</dbReference>
<proteinExistence type="inferred from homology"/>
<comment type="catalytic activity">
    <reaction evidence="14">
        <text>tRNA(Glu) + L-glutamate + ATP = L-glutamyl-tRNA(Glu) + AMP + diphosphate</text>
        <dbReference type="Rhea" id="RHEA:23540"/>
        <dbReference type="Rhea" id="RHEA-COMP:9663"/>
        <dbReference type="Rhea" id="RHEA-COMP:9680"/>
        <dbReference type="ChEBI" id="CHEBI:29985"/>
        <dbReference type="ChEBI" id="CHEBI:30616"/>
        <dbReference type="ChEBI" id="CHEBI:33019"/>
        <dbReference type="ChEBI" id="CHEBI:78442"/>
        <dbReference type="ChEBI" id="CHEBI:78520"/>
        <dbReference type="ChEBI" id="CHEBI:456215"/>
        <dbReference type="EC" id="6.1.1.17"/>
    </reaction>
</comment>
<dbReference type="PROSITE" id="PS50886">
    <property type="entry name" value="TRBD"/>
    <property type="match status" value="1"/>
</dbReference>
<dbReference type="Gene3D" id="2.40.240.10">
    <property type="entry name" value="Ribosomal Protein L25, Chain P"/>
    <property type="match status" value="1"/>
</dbReference>
<evidence type="ECO:0000313" key="19">
    <source>
        <dbReference type="EMBL" id="ORX75646.1"/>
    </source>
</evidence>
<keyword evidence="10 16" id="KW-0694">RNA-binding</keyword>
<dbReference type="GO" id="GO:0005829">
    <property type="term" value="C:cytosol"/>
    <property type="evidence" value="ECO:0007669"/>
    <property type="project" value="TreeGrafter"/>
</dbReference>
<dbReference type="GO" id="GO:0004818">
    <property type="term" value="F:glutamate-tRNA ligase activity"/>
    <property type="evidence" value="ECO:0007669"/>
    <property type="project" value="UniProtKB-EC"/>
</dbReference>
<protein>
    <recommendedName>
        <fullName evidence="15">Probable glutamate--tRNA ligase, cytoplasmic</fullName>
        <ecNumber evidence="3">6.1.1.17</ecNumber>
    </recommendedName>
    <alternativeName>
        <fullName evidence="13">Glutamyl-tRNA synthetase</fullName>
    </alternativeName>
</protein>
<dbReference type="InterPro" id="IPR049437">
    <property type="entry name" value="tRNA-synt_1c_C2"/>
</dbReference>
<dbReference type="InterPro" id="IPR011035">
    <property type="entry name" value="Ribosomal_bL25/Gln-tRNA_synth"/>
</dbReference>
<accession>A0A1Y1WQU9</accession>
<dbReference type="NCBIfam" id="TIGR00463">
    <property type="entry name" value="gltX_arch"/>
    <property type="match status" value="1"/>
</dbReference>
<feature type="domain" description="TRNA-binding" evidence="18">
    <location>
        <begin position="840"/>
        <end position="943"/>
    </location>
</feature>
<dbReference type="EMBL" id="MCFG01000345">
    <property type="protein sequence ID" value="ORX75646.1"/>
    <property type="molecule type" value="Genomic_DNA"/>
</dbReference>
<dbReference type="EC" id="6.1.1.17" evidence="3"/>
<dbReference type="InterPro" id="IPR050132">
    <property type="entry name" value="Gln/Glu-tRNA_Ligase"/>
</dbReference>
<dbReference type="PANTHER" id="PTHR43097">
    <property type="entry name" value="GLUTAMINE-TRNA LIGASE"/>
    <property type="match status" value="1"/>
</dbReference>
<dbReference type="GO" id="GO:0000049">
    <property type="term" value="F:tRNA binding"/>
    <property type="evidence" value="ECO:0007669"/>
    <property type="project" value="UniProtKB-UniRule"/>
</dbReference>
<dbReference type="GO" id="GO:0017102">
    <property type="term" value="C:methionyl glutamyl tRNA synthetase complex"/>
    <property type="evidence" value="ECO:0007669"/>
    <property type="project" value="EnsemblFungi"/>
</dbReference>
<dbReference type="Pfam" id="PF01588">
    <property type="entry name" value="tRNA_bind"/>
    <property type="match status" value="1"/>
</dbReference>
<evidence type="ECO:0000256" key="1">
    <source>
        <dbReference type="ARBA" id="ARBA00004496"/>
    </source>
</evidence>
<keyword evidence="5" id="KW-0597">Phosphoprotein</keyword>
<dbReference type="Pfam" id="PF03950">
    <property type="entry name" value="tRNA-synt_1c_C"/>
    <property type="match status" value="1"/>
</dbReference>
<dbReference type="STRING" id="1754192.A0A1Y1WQU9"/>
<dbReference type="InterPro" id="IPR002547">
    <property type="entry name" value="tRNA-bd_dom"/>
</dbReference>
<dbReference type="InterPro" id="IPR004526">
    <property type="entry name" value="Glu-tRNA-synth_arc/euk"/>
</dbReference>
<dbReference type="GO" id="GO:0010494">
    <property type="term" value="C:cytoplasmic stress granule"/>
    <property type="evidence" value="ECO:0007669"/>
    <property type="project" value="UniProtKB-ARBA"/>
</dbReference>
<dbReference type="PANTHER" id="PTHR43097:SF5">
    <property type="entry name" value="GLUTAMATE--TRNA LIGASE"/>
    <property type="match status" value="1"/>
</dbReference>
<dbReference type="CDD" id="cd02799">
    <property type="entry name" value="tRNA_bind_EMAP-II_like"/>
    <property type="match status" value="1"/>
</dbReference>
<dbReference type="InterPro" id="IPR020058">
    <property type="entry name" value="Glu/Gln-tRNA-synth_Ib_cat-dom"/>
</dbReference>
<evidence type="ECO:0000256" key="6">
    <source>
        <dbReference type="ARBA" id="ARBA00022555"/>
    </source>
</evidence>
<dbReference type="InterPro" id="IPR000924">
    <property type="entry name" value="Glu/Gln-tRNA-synth"/>
</dbReference>
<keyword evidence="12 19" id="KW-0030">Aminoacyl-tRNA synthetase</keyword>
<dbReference type="InterPro" id="IPR020061">
    <property type="entry name" value="Glu_tRNA_lig_a-bdl"/>
</dbReference>
<dbReference type="OrthoDB" id="10250478at2759"/>
<dbReference type="Gene3D" id="1.10.1160.10">
    <property type="entry name" value="Glutamyl-trna Synthetase, Domain 2"/>
    <property type="match status" value="1"/>
</dbReference>
<keyword evidence="7" id="KW-0436">Ligase</keyword>
<evidence type="ECO:0000256" key="2">
    <source>
        <dbReference type="ARBA" id="ARBA00008927"/>
    </source>
</evidence>
<dbReference type="AlphaFoldDB" id="A0A1Y1WQU9"/>
<dbReference type="GO" id="GO:0005524">
    <property type="term" value="F:ATP binding"/>
    <property type="evidence" value="ECO:0007669"/>
    <property type="project" value="UniProtKB-KW"/>
</dbReference>
<evidence type="ECO:0000256" key="10">
    <source>
        <dbReference type="ARBA" id="ARBA00022884"/>
    </source>
</evidence>
<evidence type="ECO:0000256" key="13">
    <source>
        <dbReference type="ARBA" id="ARBA00030865"/>
    </source>
</evidence>
<dbReference type="InterPro" id="IPR020059">
    <property type="entry name" value="Glu/Gln-tRNA-synth_Ib_codon-bd"/>
</dbReference>
<feature type="compositionally biased region" description="Basic and acidic residues" evidence="17">
    <location>
        <begin position="712"/>
        <end position="723"/>
    </location>
</feature>
<reference evidence="19 20" key="2">
    <citation type="submission" date="2016-08" db="EMBL/GenBank/DDBJ databases">
        <title>Pervasive Adenine N6-methylation of Active Genes in Fungi.</title>
        <authorList>
            <consortium name="DOE Joint Genome Institute"/>
            <person name="Mondo S.J."/>
            <person name="Dannebaum R.O."/>
            <person name="Kuo R.C."/>
            <person name="Labutti K."/>
            <person name="Haridas S."/>
            <person name="Kuo A."/>
            <person name="Salamov A."/>
            <person name="Ahrendt S.R."/>
            <person name="Lipzen A."/>
            <person name="Sullivan W."/>
            <person name="Andreopoulos W.B."/>
            <person name="Clum A."/>
            <person name="Lindquist E."/>
            <person name="Daum C."/>
            <person name="Ramamoorthy G.K."/>
            <person name="Gryganskyi A."/>
            <person name="Culley D."/>
            <person name="Magnuson J.K."/>
            <person name="James T.Y."/>
            <person name="O'Malley M.A."/>
            <person name="Stajich J.E."/>
            <person name="Spatafora J.W."/>
            <person name="Visel A."/>
            <person name="Grigoriev I.V."/>
        </authorList>
    </citation>
    <scope>NUCLEOTIDE SEQUENCE [LARGE SCALE GENOMIC DNA]</scope>
    <source>
        <strain evidence="19 20">S4</strain>
    </source>
</reference>